<comment type="caution">
    <text evidence="8">The sequence shown here is derived from an EMBL/GenBank/DDBJ whole genome shotgun (WGS) entry which is preliminary data.</text>
</comment>
<gene>
    <name evidence="8" type="ORF">M0R45_000672</name>
</gene>
<dbReference type="GO" id="GO:0000139">
    <property type="term" value="C:Golgi membrane"/>
    <property type="evidence" value="ECO:0007669"/>
    <property type="project" value="UniProtKB-SubCell"/>
</dbReference>
<evidence type="ECO:0000313" key="9">
    <source>
        <dbReference type="Proteomes" id="UP001457282"/>
    </source>
</evidence>
<evidence type="ECO:0000256" key="3">
    <source>
        <dbReference type="ARBA" id="ARBA00022676"/>
    </source>
</evidence>
<keyword evidence="9" id="KW-1185">Reference proteome</keyword>
<dbReference type="PANTHER" id="PTHR11062:SF255">
    <property type="entry name" value="XYLOGLUCAN GALACTOSYLTRANSFERASE GT17-RELATED"/>
    <property type="match status" value="1"/>
</dbReference>
<comment type="similarity">
    <text evidence="2">Belongs to the glycosyltransferase 47 family.</text>
</comment>
<dbReference type="PROSITE" id="PS51257">
    <property type="entry name" value="PROKAR_LIPOPROTEIN"/>
    <property type="match status" value="1"/>
</dbReference>
<feature type="domain" description="Exostosin GT47" evidence="7">
    <location>
        <begin position="83"/>
        <end position="408"/>
    </location>
</feature>
<organism evidence="8 9">
    <name type="scientific">Rubus argutus</name>
    <name type="common">Southern blackberry</name>
    <dbReference type="NCBI Taxonomy" id="59490"/>
    <lineage>
        <taxon>Eukaryota</taxon>
        <taxon>Viridiplantae</taxon>
        <taxon>Streptophyta</taxon>
        <taxon>Embryophyta</taxon>
        <taxon>Tracheophyta</taxon>
        <taxon>Spermatophyta</taxon>
        <taxon>Magnoliopsida</taxon>
        <taxon>eudicotyledons</taxon>
        <taxon>Gunneridae</taxon>
        <taxon>Pentapetalae</taxon>
        <taxon>rosids</taxon>
        <taxon>fabids</taxon>
        <taxon>Rosales</taxon>
        <taxon>Rosaceae</taxon>
        <taxon>Rosoideae</taxon>
        <taxon>Rosoideae incertae sedis</taxon>
        <taxon>Rubus</taxon>
    </lineage>
</organism>
<dbReference type="EMBL" id="JBEDUW010000197">
    <property type="protein sequence ID" value="KAK9904447.1"/>
    <property type="molecule type" value="Genomic_DNA"/>
</dbReference>
<proteinExistence type="inferred from homology"/>
<keyword evidence="3" id="KW-0808">Transferase</keyword>
<sequence>MFSGEIKPPTLFRWSSSLLLFLSAACLILWFPSSPDNLIQQHQQHDPPSPSVNQTQDPNKTKNDDVLITSTKPPSFTVPTCHKRVSVYVYALPAQFNVGLLNNCHKLSFRTDMCPHVANSGLGQPLPTSNTTGWFATNQFAAEMIFHAQLLNHPCRTYDPSRATLFYVPYYGGLHASSKFRERNLTARDELDVGLVDYLRAQPTWQKHNGKDHFMVLGRIVRDFTSSWKGAGRLLKLPAAQNMSVLIIERNPWQGSNQHGIPYPSYFHPSTWQEMSTWQNKMRETRRPHLFSFIGAKRRKAAIRNEFIKQCGESTRCMLLNCGGSSDEARKCQEPSEVLKVMSESMFCLQAPGDSFTRRSTFDSVLAGCIPVFFSPHTAYTQYRWYLPEKGSEYSVYIDERSKARKRIEEELLKIPSKRVKMMREKIIDLIPRLTYANPNASDFGFEDAVEVALASLAKQVKKLNF</sequence>
<dbReference type="AlphaFoldDB" id="A0AAW1VM24"/>
<evidence type="ECO:0000256" key="6">
    <source>
        <dbReference type="SAM" id="MobiDB-lite"/>
    </source>
</evidence>
<protein>
    <recommendedName>
        <fullName evidence="7">Exostosin GT47 domain-containing protein</fullName>
    </recommendedName>
</protein>
<keyword evidence="5" id="KW-0333">Golgi apparatus</keyword>
<dbReference type="PANTHER" id="PTHR11062">
    <property type="entry name" value="EXOSTOSIN HEPARAN SULFATE GLYCOSYLTRANSFERASE -RELATED"/>
    <property type="match status" value="1"/>
</dbReference>
<dbReference type="InterPro" id="IPR040911">
    <property type="entry name" value="Exostosin_GT47"/>
</dbReference>
<evidence type="ECO:0000256" key="1">
    <source>
        <dbReference type="ARBA" id="ARBA00004323"/>
    </source>
</evidence>
<evidence type="ECO:0000256" key="2">
    <source>
        <dbReference type="ARBA" id="ARBA00010271"/>
    </source>
</evidence>
<reference evidence="8 9" key="1">
    <citation type="journal article" date="2023" name="G3 (Bethesda)">
        <title>A chromosome-length genome assembly and annotation of blackberry (Rubus argutus, cv. 'Hillquist').</title>
        <authorList>
            <person name="Bruna T."/>
            <person name="Aryal R."/>
            <person name="Dudchenko O."/>
            <person name="Sargent D.J."/>
            <person name="Mead D."/>
            <person name="Buti M."/>
            <person name="Cavallini A."/>
            <person name="Hytonen T."/>
            <person name="Andres J."/>
            <person name="Pham M."/>
            <person name="Weisz D."/>
            <person name="Mascagni F."/>
            <person name="Usai G."/>
            <person name="Natali L."/>
            <person name="Bassil N."/>
            <person name="Fernandez G.E."/>
            <person name="Lomsadze A."/>
            <person name="Armour M."/>
            <person name="Olukolu B."/>
            <person name="Poorten T."/>
            <person name="Britton C."/>
            <person name="Davik J."/>
            <person name="Ashrafi H."/>
            <person name="Aiden E.L."/>
            <person name="Borodovsky M."/>
            <person name="Worthington M."/>
        </authorList>
    </citation>
    <scope>NUCLEOTIDE SEQUENCE [LARGE SCALE GENOMIC DNA]</scope>
    <source>
        <strain evidence="8">PI 553951</strain>
    </source>
</reference>
<comment type="subcellular location">
    <subcellularLocation>
        <location evidence="1">Golgi apparatus membrane</location>
        <topology evidence="1">Single-pass type II membrane protein</topology>
    </subcellularLocation>
</comment>
<keyword evidence="4" id="KW-0812">Transmembrane</keyword>
<dbReference type="Proteomes" id="UP001457282">
    <property type="component" value="Unassembled WGS sequence"/>
</dbReference>
<dbReference type="Pfam" id="PF03016">
    <property type="entry name" value="Exostosin_GT47"/>
    <property type="match status" value="1"/>
</dbReference>
<keyword evidence="4" id="KW-0735">Signal-anchor</keyword>
<accession>A0AAW1VM24</accession>
<evidence type="ECO:0000259" key="7">
    <source>
        <dbReference type="Pfam" id="PF03016"/>
    </source>
</evidence>
<name>A0AAW1VM24_RUBAR</name>
<evidence type="ECO:0000313" key="8">
    <source>
        <dbReference type="EMBL" id="KAK9904447.1"/>
    </source>
</evidence>
<keyword evidence="3" id="KW-0328">Glycosyltransferase</keyword>
<evidence type="ECO:0000256" key="4">
    <source>
        <dbReference type="ARBA" id="ARBA00022968"/>
    </source>
</evidence>
<dbReference type="InterPro" id="IPR004263">
    <property type="entry name" value="Exostosin"/>
</dbReference>
<evidence type="ECO:0000256" key="5">
    <source>
        <dbReference type="ARBA" id="ARBA00023034"/>
    </source>
</evidence>
<dbReference type="GO" id="GO:0016757">
    <property type="term" value="F:glycosyltransferase activity"/>
    <property type="evidence" value="ECO:0007669"/>
    <property type="project" value="UniProtKB-KW"/>
</dbReference>
<feature type="region of interest" description="Disordered" evidence="6">
    <location>
        <begin position="39"/>
        <end position="71"/>
    </location>
</feature>